<organism evidence="2 3">
    <name type="scientific">Aspergillus taichungensis</name>
    <dbReference type="NCBI Taxonomy" id="482145"/>
    <lineage>
        <taxon>Eukaryota</taxon>
        <taxon>Fungi</taxon>
        <taxon>Dikarya</taxon>
        <taxon>Ascomycota</taxon>
        <taxon>Pezizomycotina</taxon>
        <taxon>Eurotiomycetes</taxon>
        <taxon>Eurotiomycetidae</taxon>
        <taxon>Eurotiales</taxon>
        <taxon>Aspergillaceae</taxon>
        <taxon>Aspergillus</taxon>
        <taxon>Aspergillus subgen. Circumdati</taxon>
    </lineage>
</organism>
<name>A0A2J5HQD3_9EURO</name>
<keyword evidence="3" id="KW-1185">Reference proteome</keyword>
<dbReference type="AlphaFoldDB" id="A0A2J5HQD3"/>
<dbReference type="InterPro" id="IPR045518">
    <property type="entry name" value="2EXR"/>
</dbReference>
<sequence>MPPTAFPQFPLLPPEVRRQVWSLALGKLRPALYPFRNGCWCPRQLGEGDANYDANTVHNINIELRHELLDHVPQPAPSLRTVNCEARAVVKDWLRAELQSLQIRQSQLPPWTFSSTGNIMYLASNQGYDYYVGPWDRLNEADVEGQMVCFQYRLGALAVSEEMVRETPEDLVEFVDWMGHVRVLYVVVGEEPDLSTVGVRVRWRWEIDGDGRRSYVWDYDRGGFRWGDGERTGGEELWKKIEELGEEIAKWCKSDGIQRFQINPVYVVRCE</sequence>
<feature type="domain" description="2EXR" evidence="1">
    <location>
        <begin position="6"/>
        <end position="94"/>
    </location>
</feature>
<dbReference type="Proteomes" id="UP000235023">
    <property type="component" value="Unassembled WGS sequence"/>
</dbReference>
<dbReference type="EMBL" id="KZ559560">
    <property type="protein sequence ID" value="PLN79460.1"/>
    <property type="molecule type" value="Genomic_DNA"/>
</dbReference>
<gene>
    <name evidence="2" type="ORF">BDW42DRAFT_126946</name>
</gene>
<proteinExistence type="predicted"/>
<evidence type="ECO:0000313" key="3">
    <source>
        <dbReference type="Proteomes" id="UP000235023"/>
    </source>
</evidence>
<protein>
    <recommendedName>
        <fullName evidence="1">2EXR domain-containing protein</fullName>
    </recommendedName>
</protein>
<reference evidence="3" key="1">
    <citation type="submission" date="2017-12" db="EMBL/GenBank/DDBJ databases">
        <authorList>
            <consortium name="DOE Joint Genome Institute"/>
            <person name="Mondo S.J."/>
            <person name="Kjaerbolling I."/>
            <person name="Vesth T.C."/>
            <person name="Frisvad J.C."/>
            <person name="Nybo J.L."/>
            <person name="Theobald S."/>
            <person name="Kuo A."/>
            <person name="Bowyer P."/>
            <person name="Matsuda Y."/>
            <person name="Lyhne E.K."/>
            <person name="Kogle M.E."/>
            <person name="Clum A."/>
            <person name="Lipzen A."/>
            <person name="Salamov A."/>
            <person name="Ngan C.Y."/>
            <person name="Daum C."/>
            <person name="Chiniquy J."/>
            <person name="Barry K."/>
            <person name="LaButti K."/>
            <person name="Haridas S."/>
            <person name="Simmons B.A."/>
            <person name="Magnuson J.K."/>
            <person name="Mortensen U.H."/>
            <person name="Larsen T.O."/>
            <person name="Grigoriev I.V."/>
            <person name="Baker S.E."/>
            <person name="Andersen M.R."/>
            <person name="Nordberg H.P."/>
            <person name="Cantor M.N."/>
            <person name="Hua S.X."/>
        </authorList>
    </citation>
    <scope>NUCLEOTIDE SEQUENCE [LARGE SCALE GENOMIC DNA]</scope>
    <source>
        <strain evidence="3">IBT 19404</strain>
    </source>
</reference>
<evidence type="ECO:0000259" key="1">
    <source>
        <dbReference type="Pfam" id="PF20150"/>
    </source>
</evidence>
<evidence type="ECO:0000313" key="2">
    <source>
        <dbReference type="EMBL" id="PLN79460.1"/>
    </source>
</evidence>
<accession>A0A2J5HQD3</accession>
<dbReference type="Pfam" id="PF20150">
    <property type="entry name" value="2EXR"/>
    <property type="match status" value="1"/>
</dbReference>
<dbReference type="OrthoDB" id="3546385at2759"/>